<dbReference type="OrthoDB" id="7867066at2"/>
<dbReference type="EMBL" id="JSUQ01000003">
    <property type="protein sequence ID" value="KHQ54365.1"/>
    <property type="molecule type" value="Genomic_DNA"/>
</dbReference>
<evidence type="ECO:0000313" key="2">
    <source>
        <dbReference type="Proteomes" id="UP000030960"/>
    </source>
</evidence>
<proteinExistence type="predicted"/>
<dbReference type="STRING" id="561184.SAMN05216376_10572"/>
<protein>
    <submittedName>
        <fullName evidence="1">Uncharacterized protein</fullName>
    </submittedName>
</protein>
<dbReference type="AlphaFoldDB" id="A0A0B3RTR8"/>
<name>A0A0B3RTR8_9RHOB</name>
<evidence type="ECO:0000313" key="1">
    <source>
        <dbReference type="EMBL" id="KHQ54365.1"/>
    </source>
</evidence>
<comment type="caution">
    <text evidence="1">The sequence shown here is derived from an EMBL/GenBank/DDBJ whole genome shotgun (WGS) entry which is preliminary data.</text>
</comment>
<reference evidence="1 2" key="1">
    <citation type="submission" date="2014-10" db="EMBL/GenBank/DDBJ databases">
        <title>Genome sequence of Ponticoccus sp. strain UMTAT08 isolated from clonal culture of toxic dinoflagellate Alexandrium tamiyavanichii.</title>
        <authorList>
            <person name="Gan H.Y."/>
            <person name="Muhd D.-D."/>
            <person name="Mohd Noor M.E."/>
            <person name="Yeong Y.S."/>
            <person name="Usup G."/>
        </authorList>
    </citation>
    <scope>NUCLEOTIDE SEQUENCE [LARGE SCALE GENOMIC DNA]</scope>
    <source>
        <strain evidence="1 2">UMTAT08</strain>
    </source>
</reference>
<accession>A0A0B3RTR8</accession>
<dbReference type="GeneID" id="66500882"/>
<organism evidence="1 2">
    <name type="scientific">Mameliella alba</name>
    <dbReference type="NCBI Taxonomy" id="561184"/>
    <lineage>
        <taxon>Bacteria</taxon>
        <taxon>Pseudomonadati</taxon>
        <taxon>Pseudomonadota</taxon>
        <taxon>Alphaproteobacteria</taxon>
        <taxon>Rhodobacterales</taxon>
        <taxon>Roseobacteraceae</taxon>
        <taxon>Mameliella</taxon>
    </lineage>
</organism>
<dbReference type="Proteomes" id="UP000030960">
    <property type="component" value="Unassembled WGS sequence"/>
</dbReference>
<accession>A0A225PYZ2</accession>
<gene>
    <name evidence="1" type="ORF">OA50_00957</name>
</gene>
<keyword evidence="2" id="KW-1185">Reference proteome</keyword>
<sequence length="80" mass="8597">MQDEFVFKKPIAAVVDNGSGMFQPPAIDAFDDPLLGKSGPPVFQDGAFNPYAYLKIPDIAGESFTDEGFMPPAFDDPLLG</sequence>
<dbReference type="RefSeq" id="WP_043137997.1">
    <property type="nucleotide sequence ID" value="NZ_AP022337.1"/>
</dbReference>